<protein>
    <recommendedName>
        <fullName evidence="7">Undecaprenyl-PP-MurNAc-pentapeptide-UDPGlcNAc GlcNAc transferase</fullName>
    </recommendedName>
</protein>
<keyword evidence="2" id="KW-0808">Transferase</keyword>
<proteinExistence type="predicted"/>
<dbReference type="Gene3D" id="3.40.50.2000">
    <property type="entry name" value="Glycogen Phosphorylase B"/>
    <property type="match status" value="2"/>
</dbReference>
<dbReference type="InterPro" id="IPR004276">
    <property type="entry name" value="GlycoTrans_28_N"/>
</dbReference>
<evidence type="ECO:0000313" key="6">
    <source>
        <dbReference type="Proteomes" id="UP000177025"/>
    </source>
</evidence>
<gene>
    <name evidence="5" type="ORF">A2Y85_00725</name>
</gene>
<dbReference type="Pfam" id="PF04101">
    <property type="entry name" value="Glyco_tran_28_C"/>
    <property type="match status" value="1"/>
</dbReference>
<reference evidence="5 6" key="1">
    <citation type="journal article" date="2016" name="Nat. Commun.">
        <title>Thousands of microbial genomes shed light on interconnected biogeochemical processes in an aquifer system.</title>
        <authorList>
            <person name="Anantharaman K."/>
            <person name="Brown C.T."/>
            <person name="Hug L.A."/>
            <person name="Sharon I."/>
            <person name="Castelle C.J."/>
            <person name="Probst A.J."/>
            <person name="Thomas B.C."/>
            <person name="Singh A."/>
            <person name="Wilkins M.J."/>
            <person name="Karaoz U."/>
            <person name="Brodie E.L."/>
            <person name="Williams K.H."/>
            <person name="Hubbard S.S."/>
            <person name="Banfield J.F."/>
        </authorList>
    </citation>
    <scope>NUCLEOTIDE SEQUENCE [LARGE SCALE GENOMIC DNA]</scope>
</reference>
<dbReference type="InterPro" id="IPR007235">
    <property type="entry name" value="Glyco_trans_28_C"/>
</dbReference>
<dbReference type="AlphaFoldDB" id="A0A1F4UAH2"/>
<dbReference type="CDD" id="cd03785">
    <property type="entry name" value="GT28_MurG"/>
    <property type="match status" value="1"/>
</dbReference>
<evidence type="ECO:0008006" key="7">
    <source>
        <dbReference type="Google" id="ProtNLM"/>
    </source>
</evidence>
<accession>A0A1F4UAH2</accession>
<name>A0A1F4UAH2_UNCW3</name>
<dbReference type="SUPFAM" id="SSF53756">
    <property type="entry name" value="UDP-Glycosyltransferase/glycogen phosphorylase"/>
    <property type="match status" value="1"/>
</dbReference>
<comment type="caution">
    <text evidence="5">The sequence shown here is derived from an EMBL/GenBank/DDBJ whole genome shotgun (WGS) entry which is preliminary data.</text>
</comment>
<dbReference type="PANTHER" id="PTHR21015">
    <property type="entry name" value="UDP-N-ACETYLGLUCOSAMINE--N-ACETYLMURAMYL-(PENTAPEPTIDE) PYROPHOSPHORYL-UNDECAPRENOL N-ACETYLGLUCOSAMINE TRANSFERASE 1"/>
    <property type="match status" value="1"/>
</dbReference>
<evidence type="ECO:0000256" key="2">
    <source>
        <dbReference type="ARBA" id="ARBA00022679"/>
    </source>
</evidence>
<evidence type="ECO:0000259" key="4">
    <source>
        <dbReference type="Pfam" id="PF04101"/>
    </source>
</evidence>
<dbReference type="GO" id="GO:1901137">
    <property type="term" value="P:carbohydrate derivative biosynthetic process"/>
    <property type="evidence" value="ECO:0007669"/>
    <property type="project" value="UniProtKB-ARBA"/>
</dbReference>
<keyword evidence="1" id="KW-0328">Glycosyltransferase</keyword>
<evidence type="ECO:0000259" key="3">
    <source>
        <dbReference type="Pfam" id="PF03033"/>
    </source>
</evidence>
<dbReference type="GO" id="GO:0005975">
    <property type="term" value="P:carbohydrate metabolic process"/>
    <property type="evidence" value="ECO:0007669"/>
    <property type="project" value="InterPro"/>
</dbReference>
<dbReference type="GO" id="GO:0016758">
    <property type="term" value="F:hexosyltransferase activity"/>
    <property type="evidence" value="ECO:0007669"/>
    <property type="project" value="InterPro"/>
</dbReference>
<evidence type="ECO:0000256" key="1">
    <source>
        <dbReference type="ARBA" id="ARBA00022676"/>
    </source>
</evidence>
<feature type="domain" description="Glycosyl transferase family 28 C-terminal" evidence="4">
    <location>
        <begin position="176"/>
        <end position="313"/>
    </location>
</feature>
<sequence>MHKAIISGIGTGGHYFPALVVALEFIKQRVQVIFLVRKGSPEQEIAAKYGITTMAINPHGFFGKSLHAKIESLISMLISIVILGSVTKRSVGMAFGGYGAIPLVISCIINRCPFFLFEPNRVPGRATRLFSSRARAIFLGLGSNRKINGKAFITGIPVRREFRQGAPVNKQADCKTVLIYGGSQGSRFLNQIAIDIQKVLPGNFQLRIVSGKRDYERIRANVIGPTSVIPFTLNPWDEINTSDIIVSRAGALAGYEIAVSRKPVIFVPFPYAIDNHQYYNAQYFSTTTNAVLIEEKDMTAARLVEEIQKFGSDISRFDRGLILNAETRIYEIVKELS</sequence>
<feature type="domain" description="Glycosyltransferase family 28 N-terminal" evidence="3">
    <location>
        <begin position="5"/>
        <end position="138"/>
    </location>
</feature>
<organism evidence="5 6">
    <name type="scientific">candidate division WOR-3 bacterium RBG_13_43_14</name>
    <dbReference type="NCBI Taxonomy" id="1802590"/>
    <lineage>
        <taxon>Bacteria</taxon>
        <taxon>Bacteria division WOR-3</taxon>
    </lineage>
</organism>
<dbReference type="EMBL" id="MEUM01000114">
    <property type="protein sequence ID" value="OGC41273.1"/>
    <property type="molecule type" value="Genomic_DNA"/>
</dbReference>
<dbReference type="PANTHER" id="PTHR21015:SF22">
    <property type="entry name" value="GLYCOSYLTRANSFERASE"/>
    <property type="match status" value="1"/>
</dbReference>
<dbReference type="Pfam" id="PF03033">
    <property type="entry name" value="Glyco_transf_28"/>
    <property type="match status" value="1"/>
</dbReference>
<evidence type="ECO:0000313" key="5">
    <source>
        <dbReference type="EMBL" id="OGC41273.1"/>
    </source>
</evidence>
<dbReference type="Proteomes" id="UP000177025">
    <property type="component" value="Unassembled WGS sequence"/>
</dbReference>